<dbReference type="Gene3D" id="2.40.50.140">
    <property type="entry name" value="Nucleic acid-binding proteins"/>
    <property type="match status" value="1"/>
</dbReference>
<dbReference type="InterPro" id="IPR050181">
    <property type="entry name" value="Cold_shock_domain"/>
</dbReference>
<dbReference type="InterPro" id="IPR012340">
    <property type="entry name" value="NA-bd_OB-fold"/>
</dbReference>
<evidence type="ECO:0000256" key="2">
    <source>
        <dbReference type="ARBA" id="ARBA00022490"/>
    </source>
</evidence>
<dbReference type="PROSITE" id="PS51857">
    <property type="entry name" value="CSD_2"/>
    <property type="match status" value="1"/>
</dbReference>
<dbReference type="Gene3D" id="6.20.370.130">
    <property type="match status" value="1"/>
</dbReference>
<comment type="subcellular location">
    <subcellularLocation>
        <location evidence="1">Cytoplasm</location>
    </subcellularLocation>
</comment>
<dbReference type="EMBL" id="JAVFKD010000002">
    <property type="protein sequence ID" value="KAK5996434.1"/>
    <property type="molecule type" value="Genomic_DNA"/>
</dbReference>
<feature type="domain" description="CSD" evidence="3">
    <location>
        <begin position="4"/>
        <end position="70"/>
    </location>
</feature>
<reference evidence="4 5" key="1">
    <citation type="submission" date="2024-01" db="EMBL/GenBank/DDBJ databases">
        <title>Complete genome of Cladobotryum mycophilum ATHUM6906.</title>
        <authorList>
            <person name="Christinaki A.C."/>
            <person name="Myridakis A.I."/>
            <person name="Kouvelis V.N."/>
        </authorList>
    </citation>
    <scope>NUCLEOTIDE SEQUENCE [LARGE SCALE GENOMIC DNA]</scope>
    <source>
        <strain evidence="4 5">ATHUM6906</strain>
    </source>
</reference>
<gene>
    <name evidence="4" type="ORF">PT974_01768</name>
</gene>
<organism evidence="4 5">
    <name type="scientific">Cladobotryum mycophilum</name>
    <dbReference type="NCBI Taxonomy" id="491253"/>
    <lineage>
        <taxon>Eukaryota</taxon>
        <taxon>Fungi</taxon>
        <taxon>Dikarya</taxon>
        <taxon>Ascomycota</taxon>
        <taxon>Pezizomycotina</taxon>
        <taxon>Sordariomycetes</taxon>
        <taxon>Hypocreomycetidae</taxon>
        <taxon>Hypocreales</taxon>
        <taxon>Hypocreaceae</taxon>
        <taxon>Cladobotryum</taxon>
    </lineage>
</organism>
<dbReference type="PRINTS" id="PR00050">
    <property type="entry name" value="COLDSHOCK"/>
</dbReference>
<proteinExistence type="predicted"/>
<dbReference type="SUPFAM" id="SSF50249">
    <property type="entry name" value="Nucleic acid-binding proteins"/>
    <property type="match status" value="1"/>
</dbReference>
<name>A0ABR0SWD6_9HYPO</name>
<dbReference type="PANTHER" id="PTHR11544">
    <property type="entry name" value="COLD SHOCK DOMAIN CONTAINING PROTEINS"/>
    <property type="match status" value="1"/>
</dbReference>
<dbReference type="PIRSF" id="PIRSF002599">
    <property type="entry name" value="Cold_shock_A"/>
    <property type="match status" value="1"/>
</dbReference>
<dbReference type="Pfam" id="PF00313">
    <property type="entry name" value="CSD"/>
    <property type="match status" value="1"/>
</dbReference>
<accession>A0ABR0SWD6</accession>
<dbReference type="Proteomes" id="UP001338125">
    <property type="component" value="Unassembled WGS sequence"/>
</dbReference>
<sequence>MADRQFGTVKWFNSEKGFGFITPDGEGNPDVFVHFSAIQSTGYRSLEENQRVSFVVTQGNRGPQADAVQVEQ</sequence>
<dbReference type="SMART" id="SM00357">
    <property type="entry name" value="CSP"/>
    <property type="match status" value="1"/>
</dbReference>
<protein>
    <submittedName>
        <fullName evidence="4">Cold shock protein CapB</fullName>
    </submittedName>
</protein>
<keyword evidence="2" id="KW-0963">Cytoplasm</keyword>
<comment type="caution">
    <text evidence="4">The sequence shown here is derived from an EMBL/GenBank/DDBJ whole genome shotgun (WGS) entry which is preliminary data.</text>
</comment>
<evidence type="ECO:0000256" key="1">
    <source>
        <dbReference type="ARBA" id="ARBA00004496"/>
    </source>
</evidence>
<dbReference type="InterPro" id="IPR012156">
    <property type="entry name" value="Cold_shock_CspA"/>
</dbReference>
<dbReference type="InterPro" id="IPR011129">
    <property type="entry name" value="CSD"/>
</dbReference>
<evidence type="ECO:0000313" key="4">
    <source>
        <dbReference type="EMBL" id="KAK5996434.1"/>
    </source>
</evidence>
<evidence type="ECO:0000313" key="5">
    <source>
        <dbReference type="Proteomes" id="UP001338125"/>
    </source>
</evidence>
<evidence type="ECO:0000259" key="3">
    <source>
        <dbReference type="PROSITE" id="PS51857"/>
    </source>
</evidence>
<dbReference type="CDD" id="cd04458">
    <property type="entry name" value="CSP_CDS"/>
    <property type="match status" value="1"/>
</dbReference>
<keyword evidence="5" id="KW-1185">Reference proteome</keyword>
<dbReference type="InterPro" id="IPR002059">
    <property type="entry name" value="CSP_DNA-bd"/>
</dbReference>